<organism evidence="1">
    <name type="scientific">marine sediment metagenome</name>
    <dbReference type="NCBI Taxonomy" id="412755"/>
    <lineage>
        <taxon>unclassified sequences</taxon>
        <taxon>metagenomes</taxon>
        <taxon>ecological metagenomes</taxon>
    </lineage>
</organism>
<proteinExistence type="predicted"/>
<gene>
    <name evidence="1" type="ORF">LCGC14_0405590</name>
</gene>
<dbReference type="EMBL" id="LAZR01000352">
    <property type="protein sequence ID" value="KKN73005.1"/>
    <property type="molecule type" value="Genomic_DNA"/>
</dbReference>
<accession>A0A0F9SVL2</accession>
<evidence type="ECO:0000313" key="1">
    <source>
        <dbReference type="EMBL" id="KKN73005.1"/>
    </source>
</evidence>
<dbReference type="AlphaFoldDB" id="A0A0F9SVL2"/>
<protein>
    <submittedName>
        <fullName evidence="1">Uncharacterized protein</fullName>
    </submittedName>
</protein>
<reference evidence="1" key="1">
    <citation type="journal article" date="2015" name="Nature">
        <title>Complex archaea that bridge the gap between prokaryotes and eukaryotes.</title>
        <authorList>
            <person name="Spang A."/>
            <person name="Saw J.H."/>
            <person name="Jorgensen S.L."/>
            <person name="Zaremba-Niedzwiedzka K."/>
            <person name="Martijn J."/>
            <person name="Lind A.E."/>
            <person name="van Eijk R."/>
            <person name="Schleper C."/>
            <person name="Guy L."/>
            <person name="Ettema T.J."/>
        </authorList>
    </citation>
    <scope>NUCLEOTIDE SEQUENCE</scope>
</reference>
<comment type="caution">
    <text evidence="1">The sequence shown here is derived from an EMBL/GenBank/DDBJ whole genome shotgun (WGS) entry which is preliminary data.</text>
</comment>
<name>A0A0F9SVL2_9ZZZZ</name>
<sequence>MKEIGINETALAILANYHSFCKQNEVEYGKIVVSNFDYGRKDCGCRIRIFLDGNTLEMDCYEDKNISFDFICDGEGANRGEIVSLKSLIDVFEDLFIDYKKFWTEIPG</sequence>